<organism evidence="5 6">
    <name type="scientific">Gordonia jinghuaiqii</name>
    <dbReference type="NCBI Taxonomy" id="2758710"/>
    <lineage>
        <taxon>Bacteria</taxon>
        <taxon>Bacillati</taxon>
        <taxon>Actinomycetota</taxon>
        <taxon>Actinomycetes</taxon>
        <taxon>Mycobacteriales</taxon>
        <taxon>Gordoniaceae</taxon>
        <taxon>Gordonia</taxon>
    </lineage>
</organism>
<dbReference type="SUPFAM" id="SSF53448">
    <property type="entry name" value="Nucleotide-diphospho-sugar transferases"/>
    <property type="match status" value="1"/>
</dbReference>
<dbReference type="PANTHER" id="PTHR43179">
    <property type="entry name" value="RHAMNOSYLTRANSFERASE WBBL"/>
    <property type="match status" value="1"/>
</dbReference>
<evidence type="ECO:0000256" key="3">
    <source>
        <dbReference type="ARBA" id="ARBA00022676"/>
    </source>
</evidence>
<evidence type="ECO:0000313" key="6">
    <source>
        <dbReference type="Proteomes" id="UP000515663"/>
    </source>
</evidence>
<dbReference type="Gene3D" id="3.90.550.10">
    <property type="entry name" value="Spore Coat Polysaccharide Biosynthesis Protein SpsA, Chain A"/>
    <property type="match status" value="1"/>
</dbReference>
<keyword evidence="3" id="KW-0328">Glycosyltransferase</keyword>
<evidence type="ECO:0000256" key="1">
    <source>
        <dbReference type="ARBA" id="ARBA00004776"/>
    </source>
</evidence>
<evidence type="ECO:0000256" key="4">
    <source>
        <dbReference type="ARBA" id="ARBA00022679"/>
    </source>
</evidence>
<protein>
    <submittedName>
        <fullName evidence="5">Glycosyltransferase</fullName>
    </submittedName>
</protein>
<evidence type="ECO:0000313" key="5">
    <source>
        <dbReference type="EMBL" id="QMT01135.1"/>
    </source>
</evidence>
<dbReference type="EMBL" id="CP059491">
    <property type="protein sequence ID" value="QMT01135.1"/>
    <property type="molecule type" value="Genomic_DNA"/>
</dbReference>
<gene>
    <name evidence="5" type="ORF">H1R19_20125</name>
</gene>
<accession>A0A7D7LUY5</accession>
<reference evidence="6" key="1">
    <citation type="submission" date="2020-07" db="EMBL/GenBank/DDBJ databases">
        <title>novel species isolated from the respiratory tract of Marmot.</title>
        <authorList>
            <person name="Zhang G."/>
        </authorList>
    </citation>
    <scope>NUCLEOTIDE SEQUENCE [LARGE SCALE GENOMIC DNA]</scope>
    <source>
        <strain evidence="6">686</strain>
    </source>
</reference>
<dbReference type="KEGG" id="gji:H1R19_20125"/>
<keyword evidence="6" id="KW-1185">Reference proteome</keyword>
<dbReference type="AlphaFoldDB" id="A0A7D7LUY5"/>
<dbReference type="Pfam" id="PF13641">
    <property type="entry name" value="Glyco_tranf_2_3"/>
    <property type="match status" value="1"/>
</dbReference>
<evidence type="ECO:0000256" key="2">
    <source>
        <dbReference type="ARBA" id="ARBA00006739"/>
    </source>
</evidence>
<name>A0A7D7LUY5_9ACTN</name>
<sequence length="305" mass="33485">MTGDRQETVAVITIASGRHDHLGRQLDAFDHSTVRPDVHIVVAMDDPGVEEVAAAHRIRAVPFRCDEPGTLQLADARNAGAAAAIAAGASILVFLDVDCIPEPLMLERYLRSCAATEELRLLYCGPVTYLPADQTVFDARELNRFTDPHPARPSPGSGQTQLSTAMTLFWSLSFAIRAADWLELGGFHPGYRGYGGEDTDFAMSAAHNGFRIAWVGGAHAYHQHHPVSDPPVEHLADILRNARVFHRRWGRWPMEGWLNAFADRGLVAYDASADDWLTADDQRRNFENRIVTGRALSPAPDSGSP</sequence>
<dbReference type="Proteomes" id="UP000515663">
    <property type="component" value="Chromosome"/>
</dbReference>
<dbReference type="RefSeq" id="WP_188331360.1">
    <property type="nucleotide sequence ID" value="NZ_CP059491.1"/>
</dbReference>
<keyword evidence="4 5" id="KW-0808">Transferase</keyword>
<dbReference type="InterPro" id="IPR029044">
    <property type="entry name" value="Nucleotide-diphossugar_trans"/>
</dbReference>
<dbReference type="PANTHER" id="PTHR43179:SF12">
    <property type="entry name" value="GALACTOFURANOSYLTRANSFERASE GLFT2"/>
    <property type="match status" value="1"/>
</dbReference>
<dbReference type="GO" id="GO:0016757">
    <property type="term" value="F:glycosyltransferase activity"/>
    <property type="evidence" value="ECO:0007669"/>
    <property type="project" value="UniProtKB-KW"/>
</dbReference>
<comment type="similarity">
    <text evidence="2">Belongs to the glycosyltransferase 2 family.</text>
</comment>
<comment type="pathway">
    <text evidence="1">Cell wall biogenesis; cell wall polysaccharide biosynthesis.</text>
</comment>
<proteinExistence type="inferred from homology"/>